<proteinExistence type="predicted"/>
<dbReference type="GO" id="GO:0003700">
    <property type="term" value="F:DNA-binding transcription factor activity"/>
    <property type="evidence" value="ECO:0007669"/>
    <property type="project" value="InterPro"/>
</dbReference>
<dbReference type="SMART" id="SM00342">
    <property type="entry name" value="HTH_ARAC"/>
    <property type="match status" value="1"/>
</dbReference>
<evidence type="ECO:0000259" key="3">
    <source>
        <dbReference type="PROSITE" id="PS01124"/>
    </source>
</evidence>
<gene>
    <name evidence="4" type="ORF">ND2E_1341</name>
</gene>
<dbReference type="EMBL" id="JQED01000003">
    <property type="protein sequence ID" value="KGJ95559.1"/>
    <property type="molecule type" value="Genomic_DNA"/>
</dbReference>
<dbReference type="Gene3D" id="1.10.10.60">
    <property type="entry name" value="Homeodomain-like"/>
    <property type="match status" value="1"/>
</dbReference>
<evidence type="ECO:0000256" key="1">
    <source>
        <dbReference type="ARBA" id="ARBA00023015"/>
    </source>
</evidence>
<dbReference type="InterPro" id="IPR053142">
    <property type="entry name" value="PchR_regulatory_protein"/>
</dbReference>
<dbReference type="Proteomes" id="UP000029843">
    <property type="component" value="Unassembled WGS sequence"/>
</dbReference>
<sequence length="308" mass="35822">MDSFFFNITDRRYKITELFKYQKQHVIRVDISNGLVFFDISLLLKENKTLNLKNIDRMNFIVSVGQGSCLIKDNLTKSSFSLAEHCTYLFASSRQDMEITIEGASKAEIFILFVSDFFIKRYLSDNAFEPINFLYKKLQEEVSLELIHENATDALSLYLIDKIVSAKHSEKMSSMISEHRAIEYMIHRFSLLDLRVTTEHTAEEIDIAAKAKSIILRDFQTPPSIIELARLCGTNDFKLKKFFKKIYQTTIYAYIQKTRLEKANLLLREHRLSVAEIANEVGYKHQGHFSAIFFKTYGVYPKDLKNSL</sequence>
<protein>
    <submittedName>
        <fullName evidence="4">Transcriptional regulator with only HTH domain, AraC family</fullName>
    </submittedName>
</protein>
<accession>A0A099KXX4</accession>
<reference evidence="4 5" key="1">
    <citation type="submission" date="2014-08" db="EMBL/GenBank/DDBJ databases">
        <title>Genomic and Phenotypic Diversity of Colwellia psychrerythraea strains from Disparate Marine Basins.</title>
        <authorList>
            <person name="Techtmann S.M."/>
            <person name="Stelling S.C."/>
            <person name="Utturkar S.M."/>
            <person name="Alshibli N."/>
            <person name="Harris A."/>
            <person name="Brown S.D."/>
            <person name="Hazen T.C."/>
        </authorList>
    </citation>
    <scope>NUCLEOTIDE SEQUENCE [LARGE SCALE GENOMIC DNA]</scope>
    <source>
        <strain evidence="4 5">ND2E</strain>
    </source>
</reference>
<name>A0A099KXX4_COLPS</name>
<dbReference type="InterPro" id="IPR009057">
    <property type="entry name" value="Homeodomain-like_sf"/>
</dbReference>
<organism evidence="4 5">
    <name type="scientific">Colwellia psychrerythraea</name>
    <name type="common">Vibrio psychroerythus</name>
    <dbReference type="NCBI Taxonomy" id="28229"/>
    <lineage>
        <taxon>Bacteria</taxon>
        <taxon>Pseudomonadati</taxon>
        <taxon>Pseudomonadota</taxon>
        <taxon>Gammaproteobacteria</taxon>
        <taxon>Alteromonadales</taxon>
        <taxon>Colwelliaceae</taxon>
        <taxon>Colwellia</taxon>
    </lineage>
</organism>
<dbReference type="PROSITE" id="PS01124">
    <property type="entry name" value="HTH_ARAC_FAMILY_2"/>
    <property type="match status" value="1"/>
</dbReference>
<dbReference type="OrthoDB" id="6397815at2"/>
<dbReference type="PATRIC" id="fig|28229.4.peg.336"/>
<evidence type="ECO:0000313" key="4">
    <source>
        <dbReference type="EMBL" id="KGJ95559.1"/>
    </source>
</evidence>
<feature type="domain" description="HTH araC/xylS-type" evidence="3">
    <location>
        <begin position="209"/>
        <end position="307"/>
    </location>
</feature>
<dbReference type="PANTHER" id="PTHR47893">
    <property type="entry name" value="REGULATORY PROTEIN PCHR"/>
    <property type="match status" value="1"/>
</dbReference>
<dbReference type="AlphaFoldDB" id="A0A099KXX4"/>
<comment type="caution">
    <text evidence="4">The sequence shown here is derived from an EMBL/GenBank/DDBJ whole genome shotgun (WGS) entry which is preliminary data.</text>
</comment>
<dbReference type="InterPro" id="IPR018060">
    <property type="entry name" value="HTH_AraC"/>
</dbReference>
<dbReference type="PANTHER" id="PTHR47893:SF1">
    <property type="entry name" value="REGULATORY PROTEIN PCHR"/>
    <property type="match status" value="1"/>
</dbReference>
<evidence type="ECO:0000313" key="5">
    <source>
        <dbReference type="Proteomes" id="UP000029843"/>
    </source>
</evidence>
<dbReference type="Pfam" id="PF12833">
    <property type="entry name" value="HTH_18"/>
    <property type="match status" value="1"/>
</dbReference>
<dbReference type="SUPFAM" id="SSF46689">
    <property type="entry name" value="Homeodomain-like"/>
    <property type="match status" value="2"/>
</dbReference>
<dbReference type="RefSeq" id="WP_033092100.1">
    <property type="nucleotide sequence ID" value="NZ_JQED01000003.1"/>
</dbReference>
<keyword evidence="2" id="KW-0804">Transcription</keyword>
<dbReference type="GO" id="GO:0043565">
    <property type="term" value="F:sequence-specific DNA binding"/>
    <property type="evidence" value="ECO:0007669"/>
    <property type="project" value="InterPro"/>
</dbReference>
<evidence type="ECO:0000256" key="2">
    <source>
        <dbReference type="ARBA" id="ARBA00023163"/>
    </source>
</evidence>
<keyword evidence="1" id="KW-0805">Transcription regulation</keyword>